<evidence type="ECO:0000313" key="2">
    <source>
        <dbReference type="Proteomes" id="UP001187415"/>
    </source>
</evidence>
<dbReference type="AlphaFoldDB" id="A0AA88M9W5"/>
<protein>
    <submittedName>
        <fullName evidence="1">Uncharacterized protein</fullName>
    </submittedName>
</protein>
<reference evidence="1" key="1">
    <citation type="submission" date="2023-07" db="EMBL/GenBank/DDBJ databases">
        <title>Chromosome-level Genome Assembly of Striped Snakehead (Channa striata).</title>
        <authorList>
            <person name="Liu H."/>
        </authorList>
    </citation>
    <scope>NUCLEOTIDE SEQUENCE</scope>
    <source>
        <strain evidence="1">Gz</strain>
        <tissue evidence="1">Muscle</tissue>
    </source>
</reference>
<comment type="caution">
    <text evidence="1">The sequence shown here is derived from an EMBL/GenBank/DDBJ whole genome shotgun (WGS) entry which is preliminary data.</text>
</comment>
<dbReference type="EMBL" id="JAUPFM010000013">
    <property type="protein sequence ID" value="KAK2833820.1"/>
    <property type="molecule type" value="Genomic_DNA"/>
</dbReference>
<dbReference type="Proteomes" id="UP001187415">
    <property type="component" value="Unassembled WGS sequence"/>
</dbReference>
<name>A0AA88M9W5_CHASR</name>
<sequence>MLLLRCWDETLAGKTRDVVVLKPASDLLWCVSAVGQHLHAAAIDRKGSRIHERREDCS</sequence>
<keyword evidence="2" id="KW-1185">Reference proteome</keyword>
<gene>
    <name evidence="1" type="ORF">Q5P01_017709</name>
</gene>
<organism evidence="1 2">
    <name type="scientific">Channa striata</name>
    <name type="common">Snakehead murrel</name>
    <name type="synonym">Ophicephalus striatus</name>
    <dbReference type="NCBI Taxonomy" id="64152"/>
    <lineage>
        <taxon>Eukaryota</taxon>
        <taxon>Metazoa</taxon>
        <taxon>Chordata</taxon>
        <taxon>Craniata</taxon>
        <taxon>Vertebrata</taxon>
        <taxon>Euteleostomi</taxon>
        <taxon>Actinopterygii</taxon>
        <taxon>Neopterygii</taxon>
        <taxon>Teleostei</taxon>
        <taxon>Neoteleostei</taxon>
        <taxon>Acanthomorphata</taxon>
        <taxon>Anabantaria</taxon>
        <taxon>Anabantiformes</taxon>
        <taxon>Channoidei</taxon>
        <taxon>Channidae</taxon>
        <taxon>Channa</taxon>
    </lineage>
</organism>
<evidence type="ECO:0000313" key="1">
    <source>
        <dbReference type="EMBL" id="KAK2833820.1"/>
    </source>
</evidence>
<proteinExistence type="predicted"/>
<accession>A0AA88M9W5</accession>